<proteinExistence type="predicted"/>
<name>A0A1M7AKB6_9FLAO</name>
<protein>
    <submittedName>
        <fullName evidence="1">Uncharacterized protein</fullName>
    </submittedName>
</protein>
<dbReference type="AlphaFoldDB" id="A0A1M7AKB6"/>
<gene>
    <name evidence="1" type="ORF">SAMN05216293_3449</name>
</gene>
<evidence type="ECO:0000313" key="2">
    <source>
        <dbReference type="Proteomes" id="UP000184031"/>
    </source>
</evidence>
<reference evidence="1 2" key="1">
    <citation type="submission" date="2016-11" db="EMBL/GenBank/DDBJ databases">
        <authorList>
            <person name="Varghese N."/>
            <person name="Submissions S."/>
        </authorList>
    </citation>
    <scope>NUCLEOTIDE SEQUENCE [LARGE SCALE GENOMIC DNA]</scope>
    <source>
        <strain evidence="1 2">CGMCC 1.12174</strain>
    </source>
</reference>
<accession>A0A1M7AKB6</accession>
<dbReference type="EMBL" id="FRAT01000010">
    <property type="protein sequence ID" value="SHL43095.1"/>
    <property type="molecule type" value="Genomic_DNA"/>
</dbReference>
<comment type="caution">
    <text evidence="1">The sequence shown here is derived from an EMBL/GenBank/DDBJ whole genome shotgun (WGS) entry which is preliminary data.</text>
</comment>
<organism evidence="1 2">
    <name type="scientific">Flagellimonas taeanensis</name>
    <dbReference type="NCBI Taxonomy" id="1005926"/>
    <lineage>
        <taxon>Bacteria</taxon>
        <taxon>Pseudomonadati</taxon>
        <taxon>Bacteroidota</taxon>
        <taxon>Flavobacteriia</taxon>
        <taxon>Flavobacteriales</taxon>
        <taxon>Flavobacteriaceae</taxon>
        <taxon>Flagellimonas</taxon>
    </lineage>
</organism>
<dbReference type="STRING" id="1055723.SAMN05216293_3449"/>
<evidence type="ECO:0000313" key="1">
    <source>
        <dbReference type="EMBL" id="SHL43095.1"/>
    </source>
</evidence>
<sequence>MDDIFLKKSLAENVFFKRFADDLIIIAKNGIIFTL</sequence>
<dbReference type="Proteomes" id="UP000184031">
    <property type="component" value="Unassembled WGS sequence"/>
</dbReference>